<keyword evidence="1" id="KW-0472">Membrane</keyword>
<name>A0ABX1JS91_9MICC</name>
<keyword evidence="3" id="KW-1185">Reference proteome</keyword>
<evidence type="ECO:0000313" key="3">
    <source>
        <dbReference type="Proteomes" id="UP000523795"/>
    </source>
</evidence>
<gene>
    <name evidence="2" type="ORF">HER39_10615</name>
</gene>
<protein>
    <submittedName>
        <fullName evidence="2">YibE/F family protein</fullName>
    </submittedName>
</protein>
<comment type="caution">
    <text evidence="2">The sequence shown here is derived from an EMBL/GenBank/DDBJ whole genome shotgun (WGS) entry which is preliminary data.</text>
</comment>
<feature type="transmembrane region" description="Helical" evidence="1">
    <location>
        <begin position="28"/>
        <end position="49"/>
    </location>
</feature>
<organism evidence="2 3">
    <name type="scientific">Arthrobacter deserti</name>
    <dbReference type="NCBI Taxonomy" id="1742687"/>
    <lineage>
        <taxon>Bacteria</taxon>
        <taxon>Bacillati</taxon>
        <taxon>Actinomycetota</taxon>
        <taxon>Actinomycetes</taxon>
        <taxon>Micrococcales</taxon>
        <taxon>Micrococcaceae</taxon>
        <taxon>Arthrobacter</taxon>
    </lineage>
</organism>
<feature type="transmembrane region" description="Helical" evidence="1">
    <location>
        <begin position="159"/>
        <end position="178"/>
    </location>
</feature>
<feature type="non-terminal residue" evidence="2">
    <location>
        <position position="180"/>
    </location>
</feature>
<reference evidence="2 3" key="1">
    <citation type="submission" date="2020-04" db="EMBL/GenBank/DDBJ databases">
        <authorList>
            <person name="Liu S."/>
        </authorList>
    </citation>
    <scope>NUCLEOTIDE SEQUENCE [LARGE SCALE GENOMIC DNA]</scope>
    <source>
        <strain evidence="2 3">CGMCC 1.15091</strain>
    </source>
</reference>
<sequence>MGHSHLHTLERAEPQDARTSASRRRANLLLALILLPITVATFIGMIALWPSGDRSHVTVADPYATAPGVRFDVGTVQRVATEACPSSQVAVDAGAEAQDCMVAYTQPDTGGAQVPVEVTPEIAMSRGVEAGDTIRYLNLSQVLPEQAGTFVFVDFVRSAPIALLAVLYAAVVVAVARWRG</sequence>
<evidence type="ECO:0000256" key="1">
    <source>
        <dbReference type="SAM" id="Phobius"/>
    </source>
</evidence>
<dbReference type="Proteomes" id="UP000523795">
    <property type="component" value="Unassembled WGS sequence"/>
</dbReference>
<evidence type="ECO:0000313" key="2">
    <source>
        <dbReference type="EMBL" id="NKX51005.1"/>
    </source>
</evidence>
<accession>A0ABX1JS91</accession>
<keyword evidence="1" id="KW-1133">Transmembrane helix</keyword>
<proteinExistence type="predicted"/>
<keyword evidence="1" id="KW-0812">Transmembrane</keyword>
<dbReference type="EMBL" id="JAAZSR010000158">
    <property type="protein sequence ID" value="NKX51005.1"/>
    <property type="molecule type" value="Genomic_DNA"/>
</dbReference>